<gene>
    <name evidence="1" type="ORF">PFISCL1PPCAC_8522</name>
</gene>
<dbReference type="Proteomes" id="UP001432322">
    <property type="component" value="Unassembled WGS sequence"/>
</dbReference>
<evidence type="ECO:0000313" key="1">
    <source>
        <dbReference type="EMBL" id="GMT17225.1"/>
    </source>
</evidence>
<organism evidence="1 2">
    <name type="scientific">Pristionchus fissidentatus</name>
    <dbReference type="NCBI Taxonomy" id="1538716"/>
    <lineage>
        <taxon>Eukaryota</taxon>
        <taxon>Metazoa</taxon>
        <taxon>Ecdysozoa</taxon>
        <taxon>Nematoda</taxon>
        <taxon>Chromadorea</taxon>
        <taxon>Rhabditida</taxon>
        <taxon>Rhabditina</taxon>
        <taxon>Diplogasteromorpha</taxon>
        <taxon>Diplogasteroidea</taxon>
        <taxon>Neodiplogasteridae</taxon>
        <taxon>Pristionchus</taxon>
    </lineage>
</organism>
<comment type="caution">
    <text evidence="1">The sequence shown here is derived from an EMBL/GenBank/DDBJ whole genome shotgun (WGS) entry which is preliminary data.</text>
</comment>
<dbReference type="AlphaFoldDB" id="A0AAV5VC06"/>
<name>A0AAV5VC06_9BILA</name>
<reference evidence="1" key="1">
    <citation type="submission" date="2023-10" db="EMBL/GenBank/DDBJ databases">
        <title>Genome assembly of Pristionchus species.</title>
        <authorList>
            <person name="Yoshida K."/>
            <person name="Sommer R.J."/>
        </authorList>
    </citation>
    <scope>NUCLEOTIDE SEQUENCE</scope>
    <source>
        <strain evidence="1">RS5133</strain>
    </source>
</reference>
<dbReference type="EMBL" id="BTSY01000003">
    <property type="protein sequence ID" value="GMT17225.1"/>
    <property type="molecule type" value="Genomic_DNA"/>
</dbReference>
<evidence type="ECO:0008006" key="3">
    <source>
        <dbReference type="Google" id="ProtNLM"/>
    </source>
</evidence>
<proteinExistence type="predicted"/>
<accession>A0AAV5VC06</accession>
<sequence>MVEKCPAFSNAVSPLANLVLARAATVATQEGKTFLDKAANEIKQLYLTSIKGNKRGGTSIRRLDRLANRTVARVLADFHLLPPTSAAEISIAFREIFVIMEKAGVTIYRVDACHFFINVFHARLVFSFCPCFW</sequence>
<protein>
    <recommendedName>
        <fullName evidence="3">Ribosomal protein</fullName>
    </recommendedName>
</protein>
<keyword evidence="2" id="KW-1185">Reference proteome</keyword>
<evidence type="ECO:0000313" key="2">
    <source>
        <dbReference type="Proteomes" id="UP001432322"/>
    </source>
</evidence>